<dbReference type="GO" id="GO:0005634">
    <property type="term" value="C:nucleus"/>
    <property type="evidence" value="ECO:0007669"/>
    <property type="project" value="UniProtKB-SubCell"/>
</dbReference>
<comment type="similarity">
    <text evidence="9">Belongs to the methyltransferase superfamily. METTL18 family.</text>
</comment>
<evidence type="ECO:0000256" key="1">
    <source>
        <dbReference type="ARBA" id="ARBA00004123"/>
    </source>
</evidence>
<evidence type="ECO:0000256" key="6">
    <source>
        <dbReference type="ARBA" id="ARBA00022679"/>
    </source>
</evidence>
<evidence type="ECO:0000256" key="9">
    <source>
        <dbReference type="ARBA" id="ARBA00038126"/>
    </source>
</evidence>
<keyword evidence="8" id="KW-0539">Nucleus</keyword>
<organism evidence="11 12">
    <name type="scientific">Ceraceosorus bombacis</name>
    <dbReference type="NCBI Taxonomy" id="401625"/>
    <lineage>
        <taxon>Eukaryota</taxon>
        <taxon>Fungi</taxon>
        <taxon>Dikarya</taxon>
        <taxon>Basidiomycota</taxon>
        <taxon>Ustilaginomycotina</taxon>
        <taxon>Exobasidiomycetes</taxon>
        <taxon>Ceraceosorales</taxon>
        <taxon>Ceraceosoraceae</taxon>
        <taxon>Ceraceosorus</taxon>
    </lineage>
</organism>
<dbReference type="EMBL" id="CCYA01000089">
    <property type="protein sequence ID" value="CEH11978.1"/>
    <property type="molecule type" value="Genomic_DNA"/>
</dbReference>
<dbReference type="PANTHER" id="PTHR14614">
    <property type="entry name" value="HEPATOCELLULAR CARCINOMA-ASSOCIATED ANTIGEN"/>
    <property type="match status" value="1"/>
</dbReference>
<accession>A0A0N7L8U7</accession>
<proteinExistence type="inferred from homology"/>
<keyword evidence="6 11" id="KW-0808">Transferase</keyword>
<dbReference type="Gene3D" id="3.40.50.150">
    <property type="entry name" value="Vaccinia Virus protein VP39"/>
    <property type="match status" value="1"/>
</dbReference>
<evidence type="ECO:0000256" key="3">
    <source>
        <dbReference type="ARBA" id="ARBA00012533"/>
    </source>
</evidence>
<feature type="compositionally biased region" description="Basic and acidic residues" evidence="10">
    <location>
        <begin position="26"/>
        <end position="38"/>
    </location>
</feature>
<dbReference type="InterPro" id="IPR019410">
    <property type="entry name" value="Methyltransf_16"/>
</dbReference>
<dbReference type="GO" id="GO:0032259">
    <property type="term" value="P:methylation"/>
    <property type="evidence" value="ECO:0007669"/>
    <property type="project" value="UniProtKB-KW"/>
</dbReference>
<keyword evidence="7" id="KW-0949">S-adenosyl-L-methionine</keyword>
<evidence type="ECO:0000256" key="10">
    <source>
        <dbReference type="SAM" id="MobiDB-lite"/>
    </source>
</evidence>
<evidence type="ECO:0000256" key="4">
    <source>
        <dbReference type="ARBA" id="ARBA00022490"/>
    </source>
</evidence>
<keyword evidence="4" id="KW-0963">Cytoplasm</keyword>
<evidence type="ECO:0000256" key="5">
    <source>
        <dbReference type="ARBA" id="ARBA00022603"/>
    </source>
</evidence>
<dbReference type="GO" id="GO:0005737">
    <property type="term" value="C:cytoplasm"/>
    <property type="evidence" value="ECO:0007669"/>
    <property type="project" value="UniProtKB-SubCell"/>
</dbReference>
<dbReference type="GO" id="GO:0018064">
    <property type="term" value="F:protein-L-histidine N-tele-methyltransferase activity"/>
    <property type="evidence" value="ECO:0007669"/>
    <property type="project" value="UniProtKB-EC"/>
</dbReference>
<sequence length="458" mass="49453">MSFNFDIANEELDEEYADFASAQADHAADEPLDGDGRAAEPASSVKGREHTLDELIDALPARISYSTLQIPLDAQKGAKQARDEDKRRWTIVARRDLFDARFQMIYASDDEEEADGESRNGSAVPEGHEAGLVEADSDLVPGVYEGGLKTWECSLDLIAALDAHDRRDDGESSDTVPFHWLGGLSVVELGCGTAIPACFLLARLMCVEIDDARQETILQLCDFNEQVLKLVTLPNLILAWYTSPASSAFRASVAGASGESEGIELDLVPATGEVDLSDELLAAFKESLKHRKVALRFFSGPWKDLETCSRATSSQMAPSRAPQLLEADLLLSSETIYSPPDQTALLDILQRLCKASSTHNASVRALSEKLQTSGLQESSALDHSGLHVAAQPLTPRRNAEVLGTLALISAKVLYFGVGGGVHAFRQSIEKAGGWSHEVRKVTSGVGRCVLSIGWSADN</sequence>
<name>A0A0N7L8U7_9BASI</name>
<dbReference type="EC" id="2.1.1.85" evidence="3"/>
<feature type="region of interest" description="Disordered" evidence="10">
    <location>
        <begin position="21"/>
        <end position="47"/>
    </location>
</feature>
<protein>
    <recommendedName>
        <fullName evidence="3">protein-histidine N-methyltransferase</fullName>
        <ecNumber evidence="3">2.1.1.85</ecNumber>
    </recommendedName>
</protein>
<evidence type="ECO:0000256" key="7">
    <source>
        <dbReference type="ARBA" id="ARBA00022691"/>
    </source>
</evidence>
<evidence type="ECO:0000256" key="2">
    <source>
        <dbReference type="ARBA" id="ARBA00004496"/>
    </source>
</evidence>
<evidence type="ECO:0000256" key="8">
    <source>
        <dbReference type="ARBA" id="ARBA00023242"/>
    </source>
</evidence>
<dbReference type="PANTHER" id="PTHR14614:SF39">
    <property type="entry name" value="HISTIDINE PROTEIN METHYLTRANSFERASE 1 HOMOLOG"/>
    <property type="match status" value="1"/>
</dbReference>
<comment type="subcellular location">
    <subcellularLocation>
        <location evidence="2">Cytoplasm</location>
    </subcellularLocation>
    <subcellularLocation>
        <location evidence="1">Nucleus</location>
    </subcellularLocation>
</comment>
<evidence type="ECO:0000313" key="12">
    <source>
        <dbReference type="Proteomes" id="UP000054845"/>
    </source>
</evidence>
<evidence type="ECO:0000313" key="11">
    <source>
        <dbReference type="EMBL" id="CEH11978.1"/>
    </source>
</evidence>
<reference evidence="11 12" key="1">
    <citation type="submission" date="2014-09" db="EMBL/GenBank/DDBJ databases">
        <authorList>
            <person name="Magalhaes I.L.F."/>
            <person name="Oliveira U."/>
            <person name="Santos F.R."/>
            <person name="Vidigal T.H.D.A."/>
            <person name="Brescovit A.D."/>
            <person name="Santos A.J."/>
        </authorList>
    </citation>
    <scope>NUCLEOTIDE SEQUENCE [LARGE SCALE GENOMIC DNA]</scope>
</reference>
<keyword evidence="12" id="KW-1185">Reference proteome</keyword>
<dbReference type="STRING" id="401625.A0A0N7L8U7"/>
<dbReference type="AlphaFoldDB" id="A0A0N7L8U7"/>
<keyword evidence="5 11" id="KW-0489">Methyltransferase</keyword>
<dbReference type="OrthoDB" id="1723750at2759"/>
<dbReference type="Proteomes" id="UP000054845">
    <property type="component" value="Unassembled WGS sequence"/>
</dbReference>
<dbReference type="InterPro" id="IPR029063">
    <property type="entry name" value="SAM-dependent_MTases_sf"/>
</dbReference>